<reference evidence="6 7" key="1">
    <citation type="submission" date="2020-02" db="EMBL/GenBank/DDBJ databases">
        <title>Complete genome sequence of Flavobacteriaceae bacterium.</title>
        <authorList>
            <person name="Kim S.-J."/>
            <person name="Kim Y.-S."/>
            <person name="Kim K.-H."/>
        </authorList>
    </citation>
    <scope>NUCLEOTIDE SEQUENCE [LARGE SCALE GENOMIC DNA]</scope>
    <source>
        <strain evidence="6 7">RR4-40</strain>
    </source>
</reference>
<dbReference type="PANTHER" id="PTHR43712">
    <property type="entry name" value="PUTATIVE (AFU_ORTHOLOGUE AFUA_4G14580)-RELATED"/>
    <property type="match status" value="1"/>
</dbReference>
<dbReference type="PROSITE" id="PS51683">
    <property type="entry name" value="SAM_OMT_II"/>
    <property type="match status" value="1"/>
</dbReference>
<dbReference type="Gene3D" id="1.10.10.10">
    <property type="entry name" value="Winged helix-like DNA-binding domain superfamily/Winged helix DNA-binding domain"/>
    <property type="match status" value="1"/>
</dbReference>
<dbReference type="PANTHER" id="PTHR43712:SF2">
    <property type="entry name" value="O-METHYLTRANSFERASE CICE"/>
    <property type="match status" value="1"/>
</dbReference>
<dbReference type="SUPFAM" id="SSF53335">
    <property type="entry name" value="S-adenosyl-L-methionine-dependent methyltransferases"/>
    <property type="match status" value="1"/>
</dbReference>
<dbReference type="InterPro" id="IPR049480">
    <property type="entry name" value="BVU_1015-like_N"/>
</dbReference>
<keyword evidence="7" id="KW-1185">Reference proteome</keyword>
<dbReference type="Gene3D" id="3.40.50.150">
    <property type="entry name" value="Vaccinia Virus protein VP39"/>
    <property type="match status" value="1"/>
</dbReference>
<feature type="domain" description="BVU-1015-like N-terminal dimerisation-like" evidence="5">
    <location>
        <begin position="15"/>
        <end position="86"/>
    </location>
</feature>
<dbReference type="EMBL" id="CP049057">
    <property type="protein sequence ID" value="QIE60113.1"/>
    <property type="molecule type" value="Genomic_DNA"/>
</dbReference>
<dbReference type="KEGG" id="mgel:G5B37_11230"/>
<dbReference type="InterPro" id="IPR036390">
    <property type="entry name" value="WH_DNA-bd_sf"/>
</dbReference>
<dbReference type="InterPro" id="IPR016461">
    <property type="entry name" value="COMT-like"/>
</dbReference>
<keyword evidence="1 6" id="KW-0489">Methyltransferase</keyword>
<dbReference type="Gene3D" id="1.20.58.1390">
    <property type="match status" value="1"/>
</dbReference>
<evidence type="ECO:0000313" key="6">
    <source>
        <dbReference type="EMBL" id="QIE60113.1"/>
    </source>
</evidence>
<evidence type="ECO:0000256" key="2">
    <source>
        <dbReference type="ARBA" id="ARBA00022679"/>
    </source>
</evidence>
<dbReference type="InterPro" id="IPR001077">
    <property type="entry name" value="COMT_C"/>
</dbReference>
<dbReference type="PIRSF" id="PIRSF005739">
    <property type="entry name" value="O-mtase"/>
    <property type="match status" value="1"/>
</dbReference>
<dbReference type="AlphaFoldDB" id="A0A6G6GNW3"/>
<gene>
    <name evidence="6" type="ORF">G5B37_11230</name>
</gene>
<dbReference type="RefSeq" id="WP_164680125.1">
    <property type="nucleotide sequence ID" value="NZ_CP049057.1"/>
</dbReference>
<dbReference type="Proteomes" id="UP000505306">
    <property type="component" value="Chromosome"/>
</dbReference>
<dbReference type="Pfam" id="PF00891">
    <property type="entry name" value="Methyltransf_2"/>
    <property type="match status" value="1"/>
</dbReference>
<dbReference type="GO" id="GO:0032259">
    <property type="term" value="P:methylation"/>
    <property type="evidence" value="ECO:0007669"/>
    <property type="project" value="UniProtKB-KW"/>
</dbReference>
<feature type="domain" description="O-methyltransferase C-terminal" evidence="4">
    <location>
        <begin position="118"/>
        <end position="333"/>
    </location>
</feature>
<dbReference type="GO" id="GO:0008171">
    <property type="term" value="F:O-methyltransferase activity"/>
    <property type="evidence" value="ECO:0007669"/>
    <property type="project" value="InterPro"/>
</dbReference>
<organism evidence="6 7">
    <name type="scientific">Rasiella rasia</name>
    <dbReference type="NCBI Taxonomy" id="2744027"/>
    <lineage>
        <taxon>Bacteria</taxon>
        <taxon>Pseudomonadati</taxon>
        <taxon>Bacteroidota</taxon>
        <taxon>Flavobacteriia</taxon>
        <taxon>Flavobacteriales</taxon>
        <taxon>Flavobacteriaceae</taxon>
        <taxon>Rasiella</taxon>
    </lineage>
</organism>
<keyword evidence="2 6" id="KW-0808">Transferase</keyword>
<protein>
    <submittedName>
        <fullName evidence="6">SAM-dependent methyltransferase</fullName>
    </submittedName>
</protein>
<dbReference type="SUPFAM" id="SSF46785">
    <property type="entry name" value="Winged helix' DNA-binding domain"/>
    <property type="match status" value="1"/>
</dbReference>
<name>A0A6G6GNW3_9FLAO</name>
<dbReference type="InterPro" id="IPR029063">
    <property type="entry name" value="SAM-dependent_MTases_sf"/>
</dbReference>
<dbReference type="InterPro" id="IPR036388">
    <property type="entry name" value="WH-like_DNA-bd_sf"/>
</dbReference>
<accession>A0A6G6GNW3</accession>
<dbReference type="Pfam" id="PF21212">
    <property type="entry name" value="Dimerisation2-like_dom"/>
    <property type="match status" value="1"/>
</dbReference>
<evidence type="ECO:0000256" key="1">
    <source>
        <dbReference type="ARBA" id="ARBA00022603"/>
    </source>
</evidence>
<evidence type="ECO:0000259" key="4">
    <source>
        <dbReference type="Pfam" id="PF00891"/>
    </source>
</evidence>
<sequence>MKQKSIKAIDALEEAQRIALAPFVFQTAVSLRKLGVFNYIFDNRDSNGVSFNEISESLSIPPYGLGVLLEMAESAALVKKNEDERYELTKTGYFLNYDKTVNVNLNFTHDVCYKGLFHLQDAITNGKPEGLQELGAWSTIYEGLSQLSPQVQQSWFEFDHHYSDTIFAEALQQVYARKPKHIFDIGGNTGKFALQCLSNSEDIHITIYDLPGQLKKALANVQKAGFGARVSGTEIDWLAPNPKIAEGADLIWMSQFLDCFSEAEIVTILKTCVASMTQDTHLLITETFTDRQHFDKAKYVLEATSIYFTVMANGNSKMYPATVFERLIDEAGLKIEEDLKLGAYHTMLVCKKK</sequence>
<evidence type="ECO:0000313" key="7">
    <source>
        <dbReference type="Proteomes" id="UP000505306"/>
    </source>
</evidence>
<keyword evidence="3" id="KW-0949">S-adenosyl-L-methionine</keyword>
<evidence type="ECO:0000256" key="3">
    <source>
        <dbReference type="ARBA" id="ARBA00022691"/>
    </source>
</evidence>
<evidence type="ECO:0000259" key="5">
    <source>
        <dbReference type="Pfam" id="PF21212"/>
    </source>
</evidence>
<proteinExistence type="predicted"/>